<feature type="domain" description="Arrestin C-terminal-like" evidence="2">
    <location>
        <begin position="392"/>
        <end position="663"/>
    </location>
</feature>
<dbReference type="GeneID" id="33572574"/>
<dbReference type="OrthoDB" id="2361690at2759"/>
<sequence length="711" mass="77283">MLKKFLRLDGTTKKKRKSLTIHIEPAFSELSGGVGGLDNDFNNQHYGGRYPYNASHHLNNTINNKTYKNNNDPQSPVLITGTKECPGFVQATVTLDLEAACEGDEVEIEFTAIVGSRVSVSGAGLARGGGAFAVSQSEQVLQRKQWVFPNLVKAGPHTIAAGQYTHQVVTVIEPFWPSSCTQHPEGFVQYSFHAQILRMNKPPSFATTIHSNYSSNSYNNSNNSSSNKGPASILSATKEFMVMNYSYDSLSYDMSGSSAFGGIGIGPMPPRASFSSCSSNSNSLHGSSSINSHRTSTTSAASSVSFSGSSSGSPKSLSYIHPCSTNTLHSRALSRSSFNNPSSYFNPNISPRLSPCLSPVHPGLSAGGHSINVGGLGLVPTPHSHFTTILSPKKLVPIEVAIPSETLHFGQTVPVTITVHPFMEGTMFSGQEVVIMDAHFGVLETRHARSANSSTMKDKVVRERVDLFVPNTCVGSWPQSRNGWTRTVNIKMPTSMLDSGRRNSSSSSNSNTSENNNDNSQSGLHPPNGSLSPLWPWISKSNNSNKHGYDCDGGNGHDNGHRPRSPTMSLLMPKGPSSNKSHRSSFQLPKSPKMPKSPTTTAEFRQQQQQQQRSLLTQSLRSKYYDITHQLIIVLKVRTSGEKDKQAEDVEIRLDFQIVHPLPGGTDTPMATEYHPVAAFSFDGDEFLPLAFEAIHQRQEKIANSSNLLRV</sequence>
<proteinExistence type="predicted"/>
<comment type="caution">
    <text evidence="3">The sequence shown here is derived from an EMBL/GenBank/DDBJ whole genome shotgun (WGS) entry which is preliminary data.</text>
</comment>
<reference evidence="3 4" key="1">
    <citation type="submission" date="2016-07" db="EMBL/GenBank/DDBJ databases">
        <title>Pervasive Adenine N6-methylation of Active Genes in Fungi.</title>
        <authorList>
            <consortium name="DOE Joint Genome Institute"/>
            <person name="Mondo S.J."/>
            <person name="Dannebaum R.O."/>
            <person name="Kuo R.C."/>
            <person name="Labutti K."/>
            <person name="Haridas S."/>
            <person name="Kuo A."/>
            <person name="Salamov A."/>
            <person name="Ahrendt S.R."/>
            <person name="Lipzen A."/>
            <person name="Sullivan W."/>
            <person name="Andreopoulos W.B."/>
            <person name="Clum A."/>
            <person name="Lindquist E."/>
            <person name="Daum C."/>
            <person name="Ramamoorthy G.K."/>
            <person name="Gryganskyi A."/>
            <person name="Culley D."/>
            <person name="Magnuson J.K."/>
            <person name="James T.Y."/>
            <person name="O'Malley M.A."/>
            <person name="Stajich J.E."/>
            <person name="Spatafora J.W."/>
            <person name="Visel A."/>
            <person name="Grigoriev I.V."/>
        </authorList>
    </citation>
    <scope>NUCLEOTIDE SEQUENCE [LARGE SCALE GENOMIC DNA]</scope>
    <source>
        <strain evidence="3 4">NRRL 3116</strain>
    </source>
</reference>
<dbReference type="RefSeq" id="XP_021875906.1">
    <property type="nucleotide sequence ID" value="XM_022030733.1"/>
</dbReference>
<dbReference type="EMBL" id="MCFF01000067">
    <property type="protein sequence ID" value="ORY99611.1"/>
    <property type="molecule type" value="Genomic_DNA"/>
</dbReference>
<dbReference type="Gene3D" id="2.60.40.640">
    <property type="match status" value="1"/>
</dbReference>
<name>A0A1Y2G9L6_9FUNG</name>
<dbReference type="InParanoid" id="A0A1Y2G9L6"/>
<dbReference type="SMART" id="SM01017">
    <property type="entry name" value="Arrestin_C"/>
    <property type="match status" value="1"/>
</dbReference>
<dbReference type="Proteomes" id="UP000193648">
    <property type="component" value="Unassembled WGS sequence"/>
</dbReference>
<feature type="compositionally biased region" description="Polar residues" evidence="1">
    <location>
        <begin position="576"/>
        <end position="588"/>
    </location>
</feature>
<keyword evidence="4" id="KW-1185">Reference proteome</keyword>
<protein>
    <recommendedName>
        <fullName evidence="2">Arrestin C-terminal-like domain-containing protein</fullName>
    </recommendedName>
</protein>
<feature type="compositionally biased region" description="Low complexity" evidence="1">
    <location>
        <begin position="503"/>
        <end position="522"/>
    </location>
</feature>
<evidence type="ECO:0000313" key="3">
    <source>
        <dbReference type="EMBL" id="ORY99611.1"/>
    </source>
</evidence>
<organism evidence="3 4">
    <name type="scientific">Lobosporangium transversale</name>
    <dbReference type="NCBI Taxonomy" id="64571"/>
    <lineage>
        <taxon>Eukaryota</taxon>
        <taxon>Fungi</taxon>
        <taxon>Fungi incertae sedis</taxon>
        <taxon>Mucoromycota</taxon>
        <taxon>Mortierellomycotina</taxon>
        <taxon>Mortierellomycetes</taxon>
        <taxon>Mortierellales</taxon>
        <taxon>Mortierellaceae</taxon>
        <taxon>Lobosporangium</taxon>
    </lineage>
</organism>
<dbReference type="InterPro" id="IPR014752">
    <property type="entry name" value="Arrestin-like_C"/>
</dbReference>
<gene>
    <name evidence="3" type="ORF">BCR41DRAFT_426449</name>
</gene>
<evidence type="ECO:0000259" key="2">
    <source>
        <dbReference type="SMART" id="SM01017"/>
    </source>
</evidence>
<feature type="region of interest" description="Disordered" evidence="1">
    <location>
        <begin position="493"/>
        <end position="613"/>
    </location>
</feature>
<feature type="compositionally biased region" description="Low complexity" evidence="1">
    <location>
        <begin position="589"/>
        <end position="613"/>
    </location>
</feature>
<dbReference type="InterPro" id="IPR011022">
    <property type="entry name" value="Arrestin_C-like"/>
</dbReference>
<evidence type="ECO:0000313" key="4">
    <source>
        <dbReference type="Proteomes" id="UP000193648"/>
    </source>
</evidence>
<evidence type="ECO:0000256" key="1">
    <source>
        <dbReference type="SAM" id="MobiDB-lite"/>
    </source>
</evidence>
<dbReference type="AlphaFoldDB" id="A0A1Y2G9L6"/>
<accession>A0A1Y2G9L6</accession>